<dbReference type="GO" id="GO:0005886">
    <property type="term" value="C:plasma membrane"/>
    <property type="evidence" value="ECO:0007669"/>
    <property type="project" value="TreeGrafter"/>
</dbReference>
<feature type="domain" description="G-protein coupled receptors family 1 profile" evidence="11">
    <location>
        <begin position="1"/>
        <end position="82"/>
    </location>
</feature>
<feature type="region of interest" description="Disordered" evidence="9">
    <location>
        <begin position="141"/>
        <end position="164"/>
    </location>
</feature>
<dbReference type="PANTHER" id="PTHR45695">
    <property type="entry name" value="LEUCOKININ RECEPTOR-RELATED"/>
    <property type="match status" value="1"/>
</dbReference>
<protein>
    <submittedName>
        <fullName evidence="12">G protein-coupled receptor</fullName>
    </submittedName>
</protein>
<accession>A0A0T6B5J7</accession>
<keyword evidence="8" id="KW-0807">Transducer</keyword>
<dbReference type="Pfam" id="PF00001">
    <property type="entry name" value="7tm_1"/>
    <property type="match status" value="1"/>
</dbReference>
<dbReference type="EMBL" id="LJIG01009703">
    <property type="protein sequence ID" value="KRT82550.1"/>
    <property type="molecule type" value="Genomic_DNA"/>
</dbReference>
<evidence type="ECO:0000256" key="2">
    <source>
        <dbReference type="ARBA" id="ARBA00010663"/>
    </source>
</evidence>
<evidence type="ECO:0000313" key="13">
    <source>
        <dbReference type="Proteomes" id="UP000051574"/>
    </source>
</evidence>
<proteinExistence type="inferred from homology"/>
<keyword evidence="4 10" id="KW-1133">Transmembrane helix</keyword>
<dbReference type="SUPFAM" id="SSF81321">
    <property type="entry name" value="Family A G protein-coupled receptor-like"/>
    <property type="match status" value="1"/>
</dbReference>
<dbReference type="GO" id="GO:0004930">
    <property type="term" value="F:G protein-coupled receptor activity"/>
    <property type="evidence" value="ECO:0007669"/>
    <property type="project" value="UniProtKB-KW"/>
</dbReference>
<dbReference type="Proteomes" id="UP000051574">
    <property type="component" value="Unassembled WGS sequence"/>
</dbReference>
<evidence type="ECO:0000256" key="5">
    <source>
        <dbReference type="ARBA" id="ARBA00023040"/>
    </source>
</evidence>
<evidence type="ECO:0000256" key="10">
    <source>
        <dbReference type="SAM" id="Phobius"/>
    </source>
</evidence>
<keyword evidence="5" id="KW-0297">G-protein coupled receptor</keyword>
<keyword evidence="7 12" id="KW-0675">Receptor</keyword>
<evidence type="ECO:0000313" key="12">
    <source>
        <dbReference type="EMBL" id="KRT82550.1"/>
    </source>
</evidence>
<dbReference type="AlphaFoldDB" id="A0A0T6B5J7"/>
<evidence type="ECO:0000256" key="3">
    <source>
        <dbReference type="ARBA" id="ARBA00022692"/>
    </source>
</evidence>
<comment type="similarity">
    <text evidence="2">Belongs to the G-protein coupled receptor 1 family.</text>
</comment>
<evidence type="ECO:0000259" key="11">
    <source>
        <dbReference type="PROSITE" id="PS50262"/>
    </source>
</evidence>
<evidence type="ECO:0000256" key="9">
    <source>
        <dbReference type="SAM" id="MobiDB-lite"/>
    </source>
</evidence>
<dbReference type="InterPro" id="IPR017452">
    <property type="entry name" value="GPCR_Rhodpsn_7TM"/>
</dbReference>
<sequence length="164" mass="18620">NRSVTAFPNTNVNLEGQLRSRKKAAKMLVAVVVMFAFCYFPVHLLSTLRIIVNLTNTDTNRALSLISHWLCYANSAVNPIIYNFMSGKFRKEFRRAFDCCSSGEGHPGYEMNSVCCKNATRETGLGSNYSRSFRRTNATRRTWVQGKSSDEQRSTRTSLIKMDL</sequence>
<evidence type="ECO:0000256" key="7">
    <source>
        <dbReference type="ARBA" id="ARBA00023170"/>
    </source>
</evidence>
<comment type="subcellular location">
    <subcellularLocation>
        <location evidence="1">Membrane</location>
        <topology evidence="1">Multi-pass membrane protein</topology>
    </subcellularLocation>
</comment>
<gene>
    <name evidence="12" type="ORF">AMK59_3725</name>
</gene>
<dbReference type="Gene3D" id="1.20.1070.10">
    <property type="entry name" value="Rhodopsin 7-helix transmembrane proteins"/>
    <property type="match status" value="1"/>
</dbReference>
<feature type="transmembrane region" description="Helical" evidence="10">
    <location>
        <begin position="27"/>
        <end position="46"/>
    </location>
</feature>
<name>A0A0T6B5J7_9SCAR</name>
<keyword evidence="3 10" id="KW-0812">Transmembrane</keyword>
<feature type="non-terminal residue" evidence="12">
    <location>
        <position position="1"/>
    </location>
</feature>
<dbReference type="PANTHER" id="PTHR45695:SF15">
    <property type="entry name" value="OPSIN RH2"/>
    <property type="match status" value="1"/>
</dbReference>
<dbReference type="PRINTS" id="PR00237">
    <property type="entry name" value="GPCRRHODOPSN"/>
</dbReference>
<dbReference type="OrthoDB" id="5987936at2759"/>
<keyword evidence="6 10" id="KW-0472">Membrane</keyword>
<dbReference type="PROSITE" id="PS50262">
    <property type="entry name" value="G_PROTEIN_RECEP_F1_2"/>
    <property type="match status" value="1"/>
</dbReference>
<keyword evidence="13" id="KW-1185">Reference proteome</keyword>
<evidence type="ECO:0000256" key="6">
    <source>
        <dbReference type="ARBA" id="ARBA00023136"/>
    </source>
</evidence>
<evidence type="ECO:0000256" key="1">
    <source>
        <dbReference type="ARBA" id="ARBA00004141"/>
    </source>
</evidence>
<organism evidence="12 13">
    <name type="scientific">Oryctes borbonicus</name>
    <dbReference type="NCBI Taxonomy" id="1629725"/>
    <lineage>
        <taxon>Eukaryota</taxon>
        <taxon>Metazoa</taxon>
        <taxon>Ecdysozoa</taxon>
        <taxon>Arthropoda</taxon>
        <taxon>Hexapoda</taxon>
        <taxon>Insecta</taxon>
        <taxon>Pterygota</taxon>
        <taxon>Neoptera</taxon>
        <taxon>Endopterygota</taxon>
        <taxon>Coleoptera</taxon>
        <taxon>Polyphaga</taxon>
        <taxon>Scarabaeiformia</taxon>
        <taxon>Scarabaeidae</taxon>
        <taxon>Dynastinae</taxon>
        <taxon>Oryctes</taxon>
    </lineage>
</organism>
<feature type="transmembrane region" description="Helical" evidence="10">
    <location>
        <begin position="66"/>
        <end position="85"/>
    </location>
</feature>
<evidence type="ECO:0000256" key="4">
    <source>
        <dbReference type="ARBA" id="ARBA00022989"/>
    </source>
</evidence>
<comment type="caution">
    <text evidence="12">The sequence shown here is derived from an EMBL/GenBank/DDBJ whole genome shotgun (WGS) entry which is preliminary data.</text>
</comment>
<dbReference type="InterPro" id="IPR000276">
    <property type="entry name" value="GPCR_Rhodpsn"/>
</dbReference>
<reference evidence="12 13" key="1">
    <citation type="submission" date="2015-09" db="EMBL/GenBank/DDBJ databases">
        <title>Draft genome of the scarab beetle Oryctes borbonicus.</title>
        <authorList>
            <person name="Meyer J.M."/>
            <person name="Markov G.V."/>
            <person name="Baskaran P."/>
            <person name="Herrmann M."/>
            <person name="Sommer R.J."/>
            <person name="Roedelsperger C."/>
        </authorList>
    </citation>
    <scope>NUCLEOTIDE SEQUENCE [LARGE SCALE GENOMIC DNA]</scope>
    <source>
        <strain evidence="12">OB123</strain>
        <tissue evidence="12">Whole animal</tissue>
    </source>
</reference>
<evidence type="ECO:0000256" key="8">
    <source>
        <dbReference type="ARBA" id="ARBA00023224"/>
    </source>
</evidence>